<dbReference type="STRING" id="933852.A0A0C2WV73"/>
<sequence length="58" mass="6682">MAGKAKAKTIVVQLFSAARTRYFYMTNRARASAKLTQVKYDSMIKQRVLFIEKKSHAK</sequence>
<dbReference type="EMBL" id="KN824387">
    <property type="protein sequence ID" value="KIM21302.1"/>
    <property type="molecule type" value="Genomic_DNA"/>
</dbReference>
<dbReference type="InterPro" id="IPR001705">
    <property type="entry name" value="Ribosomal_bL33"/>
</dbReference>
<dbReference type="NCBIfam" id="TIGR01023">
    <property type="entry name" value="rpmG_bact"/>
    <property type="match status" value="1"/>
</dbReference>
<dbReference type="OrthoDB" id="275534at2759"/>
<evidence type="ECO:0000256" key="3">
    <source>
        <dbReference type="ARBA" id="ARBA00022980"/>
    </source>
</evidence>
<dbReference type="PANTHER" id="PTHR47037">
    <property type="entry name" value="39S RIBOSOMAL PROTEIN L33, MITOCHONDRIAL"/>
    <property type="match status" value="1"/>
</dbReference>
<dbReference type="InterPro" id="IPR038584">
    <property type="entry name" value="Ribosomal_bL33_sf"/>
</dbReference>
<dbReference type="GO" id="GO:1990904">
    <property type="term" value="C:ribonucleoprotein complex"/>
    <property type="evidence" value="ECO:0007669"/>
    <property type="project" value="UniProtKB-KW"/>
</dbReference>
<dbReference type="Gene3D" id="2.20.28.120">
    <property type="entry name" value="Ribosomal protein L33"/>
    <property type="match status" value="1"/>
</dbReference>
<dbReference type="GO" id="GO:0003735">
    <property type="term" value="F:structural constituent of ribosome"/>
    <property type="evidence" value="ECO:0007669"/>
    <property type="project" value="InterPro"/>
</dbReference>
<evidence type="ECO:0000313" key="8">
    <source>
        <dbReference type="Proteomes" id="UP000054097"/>
    </source>
</evidence>
<dbReference type="InterPro" id="IPR052008">
    <property type="entry name" value="Mitoribosomal_protein_bL33"/>
</dbReference>
<protein>
    <recommendedName>
        <fullName evidence="6">Large ribosomal subunit protein bL33m</fullName>
    </recommendedName>
</protein>
<proteinExistence type="inferred from homology"/>
<evidence type="ECO:0000256" key="5">
    <source>
        <dbReference type="ARBA" id="ARBA00023274"/>
    </source>
</evidence>
<keyword evidence="4" id="KW-0496">Mitochondrion</keyword>
<organism evidence="7 8">
    <name type="scientific">Serendipita vermifera MAFF 305830</name>
    <dbReference type="NCBI Taxonomy" id="933852"/>
    <lineage>
        <taxon>Eukaryota</taxon>
        <taxon>Fungi</taxon>
        <taxon>Dikarya</taxon>
        <taxon>Basidiomycota</taxon>
        <taxon>Agaricomycotina</taxon>
        <taxon>Agaricomycetes</taxon>
        <taxon>Sebacinales</taxon>
        <taxon>Serendipitaceae</taxon>
        <taxon>Serendipita</taxon>
    </lineage>
</organism>
<gene>
    <name evidence="7" type="ORF">M408DRAFT_333551</name>
</gene>
<evidence type="ECO:0000256" key="6">
    <source>
        <dbReference type="ARBA" id="ARBA00035275"/>
    </source>
</evidence>
<reference evidence="7 8" key="1">
    <citation type="submission" date="2014-04" db="EMBL/GenBank/DDBJ databases">
        <authorList>
            <consortium name="DOE Joint Genome Institute"/>
            <person name="Kuo A."/>
            <person name="Zuccaro A."/>
            <person name="Kohler A."/>
            <person name="Nagy L.G."/>
            <person name="Floudas D."/>
            <person name="Copeland A."/>
            <person name="Barry K.W."/>
            <person name="Cichocki N."/>
            <person name="Veneault-Fourrey C."/>
            <person name="LaButti K."/>
            <person name="Lindquist E.A."/>
            <person name="Lipzen A."/>
            <person name="Lundell T."/>
            <person name="Morin E."/>
            <person name="Murat C."/>
            <person name="Sun H."/>
            <person name="Tunlid A."/>
            <person name="Henrissat B."/>
            <person name="Grigoriev I.V."/>
            <person name="Hibbett D.S."/>
            <person name="Martin F."/>
            <person name="Nordberg H.P."/>
            <person name="Cantor M.N."/>
            <person name="Hua S.X."/>
        </authorList>
    </citation>
    <scope>NUCLEOTIDE SEQUENCE [LARGE SCALE GENOMIC DNA]</scope>
    <source>
        <strain evidence="7 8">MAFF 305830</strain>
    </source>
</reference>
<evidence type="ECO:0000313" key="7">
    <source>
        <dbReference type="EMBL" id="KIM21302.1"/>
    </source>
</evidence>
<evidence type="ECO:0000256" key="2">
    <source>
        <dbReference type="ARBA" id="ARBA00007596"/>
    </source>
</evidence>
<evidence type="ECO:0000256" key="1">
    <source>
        <dbReference type="ARBA" id="ARBA00004173"/>
    </source>
</evidence>
<keyword evidence="5" id="KW-0687">Ribonucleoprotein</keyword>
<dbReference type="SUPFAM" id="SSF57829">
    <property type="entry name" value="Zn-binding ribosomal proteins"/>
    <property type="match status" value="1"/>
</dbReference>
<dbReference type="Proteomes" id="UP000054097">
    <property type="component" value="Unassembled WGS sequence"/>
</dbReference>
<evidence type="ECO:0000256" key="4">
    <source>
        <dbReference type="ARBA" id="ARBA00023128"/>
    </source>
</evidence>
<dbReference type="InterPro" id="IPR011332">
    <property type="entry name" value="Ribosomal_zn-bd"/>
</dbReference>
<keyword evidence="3" id="KW-0689">Ribosomal protein</keyword>
<comment type="subcellular location">
    <subcellularLocation>
        <location evidence="1">Mitochondrion</location>
    </subcellularLocation>
</comment>
<dbReference type="GO" id="GO:0005739">
    <property type="term" value="C:mitochondrion"/>
    <property type="evidence" value="ECO:0007669"/>
    <property type="project" value="UniProtKB-SubCell"/>
</dbReference>
<keyword evidence="8" id="KW-1185">Reference proteome</keyword>
<dbReference type="AlphaFoldDB" id="A0A0C2WV73"/>
<reference evidence="8" key="2">
    <citation type="submission" date="2015-01" db="EMBL/GenBank/DDBJ databases">
        <title>Evolutionary Origins and Diversification of the Mycorrhizal Mutualists.</title>
        <authorList>
            <consortium name="DOE Joint Genome Institute"/>
            <consortium name="Mycorrhizal Genomics Consortium"/>
            <person name="Kohler A."/>
            <person name="Kuo A."/>
            <person name="Nagy L.G."/>
            <person name="Floudas D."/>
            <person name="Copeland A."/>
            <person name="Barry K.W."/>
            <person name="Cichocki N."/>
            <person name="Veneault-Fourrey C."/>
            <person name="LaButti K."/>
            <person name="Lindquist E.A."/>
            <person name="Lipzen A."/>
            <person name="Lundell T."/>
            <person name="Morin E."/>
            <person name="Murat C."/>
            <person name="Riley R."/>
            <person name="Ohm R."/>
            <person name="Sun H."/>
            <person name="Tunlid A."/>
            <person name="Henrissat B."/>
            <person name="Grigoriev I.V."/>
            <person name="Hibbett D.S."/>
            <person name="Martin F."/>
        </authorList>
    </citation>
    <scope>NUCLEOTIDE SEQUENCE [LARGE SCALE GENOMIC DNA]</scope>
    <source>
        <strain evidence="8">MAFF 305830</strain>
    </source>
</reference>
<dbReference type="GO" id="GO:0006412">
    <property type="term" value="P:translation"/>
    <property type="evidence" value="ECO:0007669"/>
    <property type="project" value="InterPro"/>
</dbReference>
<dbReference type="PANTHER" id="PTHR47037:SF1">
    <property type="entry name" value="LARGE RIBOSOMAL SUBUNIT PROTEIN BL33M"/>
    <property type="match status" value="1"/>
</dbReference>
<dbReference type="HOGENOM" id="CLU_190949_1_2_1"/>
<dbReference type="Pfam" id="PF00471">
    <property type="entry name" value="Ribosomal_L33"/>
    <property type="match status" value="1"/>
</dbReference>
<dbReference type="GO" id="GO:0005840">
    <property type="term" value="C:ribosome"/>
    <property type="evidence" value="ECO:0007669"/>
    <property type="project" value="UniProtKB-KW"/>
</dbReference>
<name>A0A0C2WV73_SERVB</name>
<accession>A0A0C2WV73</accession>
<comment type="similarity">
    <text evidence="2">Belongs to the bacterial ribosomal protein bL33 family.</text>
</comment>